<evidence type="ECO:0000313" key="1">
    <source>
        <dbReference type="EMBL" id="CAG8473092.1"/>
    </source>
</evidence>
<gene>
    <name evidence="1" type="ORF">FMOSSE_LOCUS2615</name>
</gene>
<evidence type="ECO:0000313" key="2">
    <source>
        <dbReference type="Proteomes" id="UP000789375"/>
    </source>
</evidence>
<reference evidence="1" key="1">
    <citation type="submission" date="2021-06" db="EMBL/GenBank/DDBJ databases">
        <authorList>
            <person name="Kallberg Y."/>
            <person name="Tangrot J."/>
            <person name="Rosling A."/>
        </authorList>
    </citation>
    <scope>NUCLEOTIDE SEQUENCE</scope>
    <source>
        <strain evidence="1">87-6 pot B 2015</strain>
    </source>
</reference>
<organism evidence="1 2">
    <name type="scientific">Funneliformis mosseae</name>
    <name type="common">Endomycorrhizal fungus</name>
    <name type="synonym">Glomus mosseae</name>
    <dbReference type="NCBI Taxonomy" id="27381"/>
    <lineage>
        <taxon>Eukaryota</taxon>
        <taxon>Fungi</taxon>
        <taxon>Fungi incertae sedis</taxon>
        <taxon>Mucoromycota</taxon>
        <taxon>Glomeromycotina</taxon>
        <taxon>Glomeromycetes</taxon>
        <taxon>Glomerales</taxon>
        <taxon>Glomeraceae</taxon>
        <taxon>Funneliformis</taxon>
    </lineage>
</organism>
<proteinExistence type="predicted"/>
<protein>
    <submittedName>
        <fullName evidence="1">3248_t:CDS:1</fullName>
    </submittedName>
</protein>
<comment type="caution">
    <text evidence="1">The sequence shown here is derived from an EMBL/GenBank/DDBJ whole genome shotgun (WGS) entry which is preliminary data.</text>
</comment>
<sequence>MLFRWHFHLEQNRSIDICKAFMVNGHEKSYFQPSNSLQDVTITVETNYNSQLLDFKDLPEPTNFYSRTGHDSAFGSMSSTSSKSHRISESLTSLASSDSCDKSSTRPLYVNLLRKQYQDDANCLIYAEPESYLRQETNSDDEKGSETTFAMDYEIMDKPKQIENELKNSIYTTENIVVSL</sequence>
<name>A0A9N8W5S2_FUNMO</name>
<dbReference type="Proteomes" id="UP000789375">
    <property type="component" value="Unassembled WGS sequence"/>
</dbReference>
<dbReference type="EMBL" id="CAJVPP010000351">
    <property type="protein sequence ID" value="CAG8473092.1"/>
    <property type="molecule type" value="Genomic_DNA"/>
</dbReference>
<dbReference type="AlphaFoldDB" id="A0A9N8W5S2"/>
<keyword evidence="2" id="KW-1185">Reference proteome</keyword>
<accession>A0A9N8W5S2</accession>